<evidence type="ECO:0008006" key="3">
    <source>
        <dbReference type="Google" id="ProtNLM"/>
    </source>
</evidence>
<protein>
    <recommendedName>
        <fullName evidence="3">Phage protein</fullName>
    </recommendedName>
</protein>
<keyword evidence="2" id="KW-1185">Reference proteome</keyword>
<reference evidence="1 2" key="1">
    <citation type="submission" date="2023-03" db="EMBL/GenBank/DDBJ databases">
        <title>Complete genome sequence of Tepidibacter sp. SWIR-1, isolated from a deep-sea hydrothermal vent.</title>
        <authorList>
            <person name="Li X."/>
        </authorList>
    </citation>
    <scope>NUCLEOTIDE SEQUENCE [LARGE SCALE GENOMIC DNA]</scope>
    <source>
        <strain evidence="1 2">SWIR-1</strain>
    </source>
</reference>
<organism evidence="1 2">
    <name type="scientific">Tepidibacter hydrothermalis</name>
    <dbReference type="NCBI Taxonomy" id="3036126"/>
    <lineage>
        <taxon>Bacteria</taxon>
        <taxon>Bacillati</taxon>
        <taxon>Bacillota</taxon>
        <taxon>Clostridia</taxon>
        <taxon>Peptostreptococcales</taxon>
        <taxon>Peptostreptococcaceae</taxon>
        <taxon>Tepidibacter</taxon>
    </lineage>
</organism>
<proteinExistence type="predicted"/>
<gene>
    <name evidence="1" type="ORF">P4S50_03550</name>
</gene>
<dbReference type="Proteomes" id="UP001222800">
    <property type="component" value="Chromosome"/>
</dbReference>
<name>A0ABY8EDZ9_9FIRM</name>
<evidence type="ECO:0000313" key="2">
    <source>
        <dbReference type="Proteomes" id="UP001222800"/>
    </source>
</evidence>
<accession>A0ABY8EDZ9</accession>
<evidence type="ECO:0000313" key="1">
    <source>
        <dbReference type="EMBL" id="WFD11165.1"/>
    </source>
</evidence>
<sequence length="216" mass="25326">MSRFLGPIHHWLFNKIRSNEELELNIIDNVQTRLNVNIDDIVSASRTQIGDIMEDKNLEEIIDTDNIHGWLQEKITLVETRQAYIIKNIVDKFEDKGLDIIKETYKDQAIKCANDAKLNSDVSSPEDIYKALNNYILDGMPCDNVNNMTANEEDRLEWKVARCLHKGYWEKVGASTEVLYELRKIWIENFVQNVNEDYKYEFKIEDGIMVHEIKNN</sequence>
<dbReference type="EMBL" id="CP120733">
    <property type="protein sequence ID" value="WFD11165.1"/>
    <property type="molecule type" value="Genomic_DNA"/>
</dbReference>
<dbReference type="RefSeq" id="WP_277733152.1">
    <property type="nucleotide sequence ID" value="NZ_CP120733.1"/>
</dbReference>